<reference evidence="17" key="2">
    <citation type="journal article" date="2008" name="Genome Biol.">
        <title>Improved genome assembly and evidence-based global gene model set for the chordate Ciona intestinalis: new insight into intron and operon populations.</title>
        <authorList>
            <person name="Satou Y."/>
            <person name="Mineta K."/>
            <person name="Ogasawara M."/>
            <person name="Sasakura Y."/>
            <person name="Shoguchi E."/>
            <person name="Ueno K."/>
            <person name="Yamada L."/>
            <person name="Matsumoto J."/>
            <person name="Wasserscheid J."/>
            <person name="Dewar K."/>
            <person name="Wiley G.B."/>
            <person name="Macmil S.L."/>
            <person name="Roe B.A."/>
            <person name="Zeller R.W."/>
            <person name="Hastings K.E."/>
            <person name="Lemaire P."/>
            <person name="Lindquist E."/>
            <person name="Endo T."/>
            <person name="Hotta K."/>
            <person name="Inaba K."/>
        </authorList>
    </citation>
    <scope>NUCLEOTIDE SEQUENCE [LARGE SCALE GENOMIC DNA]</scope>
    <source>
        <strain evidence="17">wild type</strain>
    </source>
</reference>
<dbReference type="GO" id="GO:0030154">
    <property type="term" value="P:cell differentiation"/>
    <property type="evidence" value="ECO:0000318"/>
    <property type="project" value="GO_Central"/>
</dbReference>
<dbReference type="InterPro" id="IPR036028">
    <property type="entry name" value="SH3-like_dom_sf"/>
</dbReference>
<comment type="similarity">
    <text evidence="13">Belongs to the protein kinase superfamily. Tyr protein kinase family.</text>
</comment>
<dbReference type="InterPro" id="IPR001452">
    <property type="entry name" value="SH3_domain"/>
</dbReference>
<evidence type="ECO:0000256" key="9">
    <source>
        <dbReference type="ARBA" id="ARBA00051245"/>
    </source>
</evidence>
<feature type="domain" description="Protein kinase" evidence="16">
    <location>
        <begin position="210"/>
        <end position="470"/>
    </location>
</feature>
<dbReference type="Pfam" id="PF00017">
    <property type="entry name" value="SH2"/>
    <property type="match status" value="1"/>
</dbReference>
<dbReference type="FunFam" id="3.30.505.10:FF:000104">
    <property type="entry name" value="Phosphoinositide 3-kinase adapter subunit"/>
    <property type="match status" value="1"/>
</dbReference>
<dbReference type="InParanoid" id="F6WH54"/>
<dbReference type="Gene3D" id="2.30.30.40">
    <property type="entry name" value="SH3 Domains"/>
    <property type="match status" value="1"/>
</dbReference>
<feature type="domain" description="SH3" evidence="15">
    <location>
        <begin position="18"/>
        <end position="83"/>
    </location>
</feature>
<dbReference type="EC" id="2.7.10.2" evidence="13"/>
<dbReference type="PROSITE" id="PS50011">
    <property type="entry name" value="PROTEIN_KINASE_DOM"/>
    <property type="match status" value="1"/>
</dbReference>
<evidence type="ECO:0000256" key="7">
    <source>
        <dbReference type="ARBA" id="ARBA00022999"/>
    </source>
</evidence>
<dbReference type="InterPro" id="IPR011009">
    <property type="entry name" value="Kinase-like_dom_sf"/>
</dbReference>
<keyword evidence="5 13" id="KW-0418">Kinase</keyword>
<keyword evidence="1 11" id="KW-0728">SH3 domain</keyword>
<evidence type="ECO:0000256" key="6">
    <source>
        <dbReference type="ARBA" id="ARBA00022840"/>
    </source>
</evidence>
<dbReference type="STRING" id="7719.ENSCINP00000012004"/>
<dbReference type="Ensembl" id="ENSCINT00000012004.3">
    <property type="protein sequence ID" value="ENSCINP00000012004.3"/>
    <property type="gene ID" value="ENSCING00000019185.1"/>
</dbReference>
<keyword evidence="18" id="KW-1185">Reference proteome</keyword>
<dbReference type="GO" id="GO:0005886">
    <property type="term" value="C:plasma membrane"/>
    <property type="evidence" value="ECO:0000318"/>
    <property type="project" value="GO_Central"/>
</dbReference>
<evidence type="ECO:0000256" key="13">
    <source>
        <dbReference type="RuleBase" id="RU362096"/>
    </source>
</evidence>
<proteinExistence type="inferred from homology"/>
<dbReference type="SUPFAM" id="SSF56112">
    <property type="entry name" value="Protein kinase-like (PK-like)"/>
    <property type="match status" value="1"/>
</dbReference>
<dbReference type="HOGENOM" id="CLU_000288_7_2_1"/>
<evidence type="ECO:0000313" key="18">
    <source>
        <dbReference type="Proteomes" id="UP000008144"/>
    </source>
</evidence>
<dbReference type="EMBL" id="EAAA01000384">
    <property type="status" value="NOT_ANNOTATED_CDS"/>
    <property type="molecule type" value="Genomic_DNA"/>
</dbReference>
<evidence type="ECO:0000256" key="4">
    <source>
        <dbReference type="ARBA" id="ARBA00022741"/>
    </source>
</evidence>
<dbReference type="PANTHER" id="PTHR24418">
    <property type="entry name" value="TYROSINE-PROTEIN KINASE"/>
    <property type="match status" value="1"/>
</dbReference>
<keyword evidence="8 13" id="KW-0829">Tyrosine-protein kinase</keyword>
<dbReference type="SMART" id="SM00219">
    <property type="entry name" value="TyrKc"/>
    <property type="match status" value="1"/>
</dbReference>
<dbReference type="Pfam" id="PF07714">
    <property type="entry name" value="PK_Tyr_Ser-Thr"/>
    <property type="match status" value="1"/>
</dbReference>
<dbReference type="FunFam" id="1.10.510.10:FF:000399">
    <property type="entry name" value="Tyrosine-protein kinase"/>
    <property type="match status" value="1"/>
</dbReference>
<dbReference type="InterPro" id="IPR000719">
    <property type="entry name" value="Prot_kinase_dom"/>
</dbReference>
<dbReference type="PROSITE" id="PS50002">
    <property type="entry name" value="SH3"/>
    <property type="match status" value="1"/>
</dbReference>
<dbReference type="InterPro" id="IPR020635">
    <property type="entry name" value="Tyr_kinase_cat_dom"/>
</dbReference>
<dbReference type="OMA" id="AKTHEVP"/>
<dbReference type="InterPro" id="IPR000980">
    <property type="entry name" value="SH2"/>
</dbReference>
<evidence type="ECO:0000259" key="15">
    <source>
        <dbReference type="PROSITE" id="PS50002"/>
    </source>
</evidence>
<dbReference type="SUPFAM" id="SSF50044">
    <property type="entry name" value="SH3-domain"/>
    <property type="match status" value="1"/>
</dbReference>
<feature type="domain" description="SH2" evidence="14">
    <location>
        <begin position="90"/>
        <end position="182"/>
    </location>
</feature>
<dbReference type="PROSITE" id="PS00109">
    <property type="entry name" value="PROTEIN_KINASE_TYR"/>
    <property type="match status" value="1"/>
</dbReference>
<dbReference type="GO" id="GO:0005102">
    <property type="term" value="F:signaling receptor binding"/>
    <property type="evidence" value="ECO:0000318"/>
    <property type="project" value="GO_Central"/>
</dbReference>
<sequence length="471" mass="53676">RLSTPIQDRPAPPIPQIEEEDIYIALYDYVARTNKDLTFKKGDTMVILKKGQNWSIAQLLEPNPLYSVTEGSIPTNYVKKQSSVVSQPSWMFDTADRSEAVSLLMQPCNNHGDFLARRRTTNPNEYALSVRNGATVNHIKIEKMGGQGYSIDHHTMFATLNDLVGYYQENMLANDIRLRSPCKQVVMESPQTAGLSHDLADEWEIDRKSIELKEKLGKGNFGEVYKGLWNGTTRVAVKKMIKSDLLDKEEFLKEAKIMKKLHHPKLVQLYAVCTHSEPFYIVTELMCNGSLREYLREKGKDLNEDTLIEMAIQVATGMVYLEVNDYIHRDLAARNILVGKNNICKIADFGLARVTQGNDIYQAKVGAEFPIRWTAPEAATMQQFTIKSDVWSFGILLTEIIGNGRVPYAGFQTFEVLEQVERGYRMEKLEKCSEQLYDIMMACWHKDPNQRPSFESLVMQLETCDSAAFLE</sequence>
<keyword evidence="6 12" id="KW-0067">ATP-binding</keyword>
<dbReference type="SMART" id="SM00326">
    <property type="entry name" value="SH3"/>
    <property type="match status" value="1"/>
</dbReference>
<dbReference type="GO" id="GO:0007169">
    <property type="term" value="P:cell surface receptor protein tyrosine kinase signaling pathway"/>
    <property type="evidence" value="ECO:0000318"/>
    <property type="project" value="GO_Central"/>
</dbReference>
<dbReference type="Gene3D" id="1.10.510.10">
    <property type="entry name" value="Transferase(Phosphotransferase) domain 1"/>
    <property type="match status" value="1"/>
</dbReference>
<protein>
    <recommendedName>
        <fullName evidence="13">Tyrosine-protein kinase</fullName>
        <ecNumber evidence="13">2.7.10.2</ecNumber>
    </recommendedName>
</protein>
<evidence type="ECO:0000256" key="10">
    <source>
        <dbReference type="PROSITE-ProRule" id="PRU00191"/>
    </source>
</evidence>
<comment type="catalytic activity">
    <reaction evidence="9 13">
        <text>L-tyrosyl-[protein] + ATP = O-phospho-L-tyrosyl-[protein] + ADP + H(+)</text>
        <dbReference type="Rhea" id="RHEA:10596"/>
        <dbReference type="Rhea" id="RHEA-COMP:10136"/>
        <dbReference type="Rhea" id="RHEA-COMP:20101"/>
        <dbReference type="ChEBI" id="CHEBI:15378"/>
        <dbReference type="ChEBI" id="CHEBI:30616"/>
        <dbReference type="ChEBI" id="CHEBI:46858"/>
        <dbReference type="ChEBI" id="CHEBI:61978"/>
        <dbReference type="ChEBI" id="CHEBI:456216"/>
        <dbReference type="EC" id="2.7.10.2"/>
    </reaction>
</comment>
<evidence type="ECO:0000256" key="2">
    <source>
        <dbReference type="ARBA" id="ARBA00022553"/>
    </source>
</evidence>
<dbReference type="PROSITE" id="PS50001">
    <property type="entry name" value="SH2"/>
    <property type="match status" value="1"/>
</dbReference>
<dbReference type="InterPro" id="IPR036860">
    <property type="entry name" value="SH2_dom_sf"/>
</dbReference>
<dbReference type="PRINTS" id="PR00109">
    <property type="entry name" value="TYRKINASE"/>
</dbReference>
<evidence type="ECO:0000256" key="8">
    <source>
        <dbReference type="ARBA" id="ARBA00023137"/>
    </source>
</evidence>
<evidence type="ECO:0000256" key="11">
    <source>
        <dbReference type="PROSITE-ProRule" id="PRU00192"/>
    </source>
</evidence>
<keyword evidence="4 12" id="KW-0547">Nucleotide-binding</keyword>
<dbReference type="FunFam" id="3.30.200.20:FF:000053">
    <property type="entry name" value="Tyrosine-protein kinase"/>
    <property type="match status" value="1"/>
</dbReference>
<evidence type="ECO:0000256" key="12">
    <source>
        <dbReference type="PROSITE-ProRule" id="PRU10141"/>
    </source>
</evidence>
<dbReference type="SUPFAM" id="SSF55550">
    <property type="entry name" value="SH2 domain"/>
    <property type="match status" value="1"/>
</dbReference>
<dbReference type="InterPro" id="IPR017441">
    <property type="entry name" value="Protein_kinase_ATP_BS"/>
</dbReference>
<dbReference type="GeneTree" id="ENSGT00940000164033"/>
<evidence type="ECO:0000259" key="14">
    <source>
        <dbReference type="PROSITE" id="PS50001"/>
    </source>
</evidence>
<keyword evidence="2" id="KW-0597">Phosphoprotein</keyword>
<name>F6WH54_CIOIN</name>
<evidence type="ECO:0000256" key="1">
    <source>
        <dbReference type="ARBA" id="ARBA00022443"/>
    </source>
</evidence>
<dbReference type="InterPro" id="IPR008266">
    <property type="entry name" value="Tyr_kinase_AS"/>
</dbReference>
<evidence type="ECO:0000259" key="16">
    <source>
        <dbReference type="PROSITE" id="PS50011"/>
    </source>
</evidence>
<evidence type="ECO:0000256" key="3">
    <source>
        <dbReference type="ARBA" id="ARBA00022679"/>
    </source>
</evidence>
<feature type="binding site" evidence="12">
    <location>
        <position position="239"/>
    </location>
    <ligand>
        <name>ATP</name>
        <dbReference type="ChEBI" id="CHEBI:30616"/>
    </ligand>
</feature>
<dbReference type="PRINTS" id="PR00401">
    <property type="entry name" value="SH2DOMAIN"/>
</dbReference>
<dbReference type="Proteomes" id="UP000008144">
    <property type="component" value="Chromosome 1"/>
</dbReference>
<dbReference type="InterPro" id="IPR001245">
    <property type="entry name" value="Ser-Thr/Tyr_kinase_cat_dom"/>
</dbReference>
<dbReference type="InterPro" id="IPR050198">
    <property type="entry name" value="Non-receptor_tyrosine_kinases"/>
</dbReference>
<reference evidence="18" key="1">
    <citation type="journal article" date="2002" name="Science">
        <title>The draft genome of Ciona intestinalis: insights into chordate and vertebrate origins.</title>
        <authorList>
            <person name="Dehal P."/>
            <person name="Satou Y."/>
            <person name="Campbell R.K."/>
            <person name="Chapman J."/>
            <person name="Degnan B."/>
            <person name="De Tomaso A."/>
            <person name="Davidson B."/>
            <person name="Di Gregorio A."/>
            <person name="Gelpke M."/>
            <person name="Goodstein D.M."/>
            <person name="Harafuji N."/>
            <person name="Hastings K.E."/>
            <person name="Ho I."/>
            <person name="Hotta K."/>
            <person name="Huang W."/>
            <person name="Kawashima T."/>
            <person name="Lemaire P."/>
            <person name="Martinez D."/>
            <person name="Meinertzhagen I.A."/>
            <person name="Necula S."/>
            <person name="Nonaka M."/>
            <person name="Putnam N."/>
            <person name="Rash S."/>
            <person name="Saiga H."/>
            <person name="Satake M."/>
            <person name="Terry A."/>
            <person name="Yamada L."/>
            <person name="Wang H.G."/>
            <person name="Awazu S."/>
            <person name="Azumi K."/>
            <person name="Boore J."/>
            <person name="Branno M."/>
            <person name="Chin-Bow S."/>
            <person name="DeSantis R."/>
            <person name="Doyle S."/>
            <person name="Francino P."/>
            <person name="Keys D.N."/>
            <person name="Haga S."/>
            <person name="Hayashi H."/>
            <person name="Hino K."/>
            <person name="Imai K.S."/>
            <person name="Inaba K."/>
            <person name="Kano S."/>
            <person name="Kobayashi K."/>
            <person name="Kobayashi M."/>
            <person name="Lee B.I."/>
            <person name="Makabe K.W."/>
            <person name="Manohar C."/>
            <person name="Matassi G."/>
            <person name="Medina M."/>
            <person name="Mochizuki Y."/>
            <person name="Mount S."/>
            <person name="Morishita T."/>
            <person name="Miura S."/>
            <person name="Nakayama A."/>
            <person name="Nishizaka S."/>
            <person name="Nomoto H."/>
            <person name="Ohta F."/>
            <person name="Oishi K."/>
            <person name="Rigoutsos I."/>
            <person name="Sano M."/>
            <person name="Sasaki A."/>
            <person name="Sasakura Y."/>
            <person name="Shoguchi E."/>
            <person name="Shin-i T."/>
            <person name="Spagnuolo A."/>
            <person name="Stainier D."/>
            <person name="Suzuki M.M."/>
            <person name="Tassy O."/>
            <person name="Takatori N."/>
            <person name="Tokuoka M."/>
            <person name="Yagi K."/>
            <person name="Yoshizaki F."/>
            <person name="Wada S."/>
            <person name="Zhang C."/>
            <person name="Hyatt P.D."/>
            <person name="Larimer F."/>
            <person name="Detter C."/>
            <person name="Doggett N."/>
            <person name="Glavina T."/>
            <person name="Hawkins T."/>
            <person name="Richardson P."/>
            <person name="Lucas S."/>
            <person name="Kohara Y."/>
            <person name="Levine M."/>
            <person name="Satoh N."/>
            <person name="Rokhsar D.S."/>
        </authorList>
    </citation>
    <scope>NUCLEOTIDE SEQUENCE [LARGE SCALE GENOMIC DNA]</scope>
</reference>
<accession>F6WH54</accession>
<dbReference type="AlphaFoldDB" id="F6WH54"/>
<dbReference type="GO" id="GO:0004715">
    <property type="term" value="F:non-membrane spanning protein tyrosine kinase activity"/>
    <property type="evidence" value="ECO:0000318"/>
    <property type="project" value="GO_Central"/>
</dbReference>
<dbReference type="GO" id="GO:0005524">
    <property type="term" value="F:ATP binding"/>
    <property type="evidence" value="ECO:0007669"/>
    <property type="project" value="UniProtKB-UniRule"/>
</dbReference>
<keyword evidence="7 10" id="KW-0727">SH2 domain</keyword>
<organism evidence="17 18">
    <name type="scientific">Ciona intestinalis</name>
    <name type="common">Transparent sea squirt</name>
    <name type="synonym">Ascidia intestinalis</name>
    <dbReference type="NCBI Taxonomy" id="7719"/>
    <lineage>
        <taxon>Eukaryota</taxon>
        <taxon>Metazoa</taxon>
        <taxon>Chordata</taxon>
        <taxon>Tunicata</taxon>
        <taxon>Ascidiacea</taxon>
        <taxon>Phlebobranchia</taxon>
        <taxon>Cionidae</taxon>
        <taxon>Ciona</taxon>
    </lineage>
</organism>
<keyword evidence="3 13" id="KW-0808">Transferase</keyword>
<dbReference type="SMART" id="SM00252">
    <property type="entry name" value="SH2"/>
    <property type="match status" value="1"/>
</dbReference>
<evidence type="ECO:0000256" key="5">
    <source>
        <dbReference type="ARBA" id="ARBA00022777"/>
    </source>
</evidence>
<evidence type="ECO:0000313" key="17">
    <source>
        <dbReference type="Ensembl" id="ENSCINP00000012004.3"/>
    </source>
</evidence>
<dbReference type="PROSITE" id="PS00107">
    <property type="entry name" value="PROTEIN_KINASE_ATP"/>
    <property type="match status" value="1"/>
</dbReference>
<dbReference type="Gene3D" id="3.30.505.10">
    <property type="entry name" value="SH2 domain"/>
    <property type="match status" value="1"/>
</dbReference>
<reference evidence="17" key="4">
    <citation type="submission" date="2025-09" db="UniProtKB">
        <authorList>
            <consortium name="Ensembl"/>
        </authorList>
    </citation>
    <scope>IDENTIFICATION</scope>
</reference>
<dbReference type="PRINTS" id="PR00452">
    <property type="entry name" value="SH3DOMAIN"/>
</dbReference>
<reference evidence="17" key="3">
    <citation type="submission" date="2025-08" db="UniProtKB">
        <authorList>
            <consortium name="Ensembl"/>
        </authorList>
    </citation>
    <scope>IDENTIFICATION</scope>
</reference>
<dbReference type="Pfam" id="PF00018">
    <property type="entry name" value="SH3_1"/>
    <property type="match status" value="1"/>
</dbReference>